<dbReference type="EMBL" id="LXQA010033662">
    <property type="protein sequence ID" value="MCH96924.1"/>
    <property type="molecule type" value="Genomic_DNA"/>
</dbReference>
<protein>
    <submittedName>
        <fullName evidence="2">Uncharacterized protein</fullName>
    </submittedName>
</protein>
<evidence type="ECO:0000256" key="1">
    <source>
        <dbReference type="SAM" id="MobiDB-lite"/>
    </source>
</evidence>
<name>A0A392NED2_9FABA</name>
<keyword evidence="3" id="KW-1185">Reference proteome</keyword>
<feature type="region of interest" description="Disordered" evidence="1">
    <location>
        <begin position="1"/>
        <end position="36"/>
    </location>
</feature>
<sequence>MCRGDGLGADSGCWGSEGGERSDGRCGHISSEGEDRGGGIEFGYKTIFLSKLTWLHLMLVDGCGKTKKGRILIGYMNTSVNVIDDIGGGDMGCRVEIDPQFV</sequence>
<proteinExistence type="predicted"/>
<evidence type="ECO:0000313" key="3">
    <source>
        <dbReference type="Proteomes" id="UP000265520"/>
    </source>
</evidence>
<reference evidence="2 3" key="1">
    <citation type="journal article" date="2018" name="Front. Plant Sci.">
        <title>Red Clover (Trifolium pratense) and Zigzag Clover (T. medium) - A Picture of Genomic Similarities and Differences.</title>
        <authorList>
            <person name="Dluhosova J."/>
            <person name="Istvanek J."/>
            <person name="Nedelnik J."/>
            <person name="Repkova J."/>
        </authorList>
    </citation>
    <scope>NUCLEOTIDE SEQUENCE [LARGE SCALE GENOMIC DNA]</scope>
    <source>
        <strain evidence="3">cv. 10/8</strain>
        <tissue evidence="2">Leaf</tissue>
    </source>
</reference>
<gene>
    <name evidence="2" type="ORF">A2U01_0017915</name>
</gene>
<accession>A0A392NED2</accession>
<dbReference type="Proteomes" id="UP000265520">
    <property type="component" value="Unassembled WGS sequence"/>
</dbReference>
<organism evidence="2 3">
    <name type="scientific">Trifolium medium</name>
    <dbReference type="NCBI Taxonomy" id="97028"/>
    <lineage>
        <taxon>Eukaryota</taxon>
        <taxon>Viridiplantae</taxon>
        <taxon>Streptophyta</taxon>
        <taxon>Embryophyta</taxon>
        <taxon>Tracheophyta</taxon>
        <taxon>Spermatophyta</taxon>
        <taxon>Magnoliopsida</taxon>
        <taxon>eudicotyledons</taxon>
        <taxon>Gunneridae</taxon>
        <taxon>Pentapetalae</taxon>
        <taxon>rosids</taxon>
        <taxon>fabids</taxon>
        <taxon>Fabales</taxon>
        <taxon>Fabaceae</taxon>
        <taxon>Papilionoideae</taxon>
        <taxon>50 kb inversion clade</taxon>
        <taxon>NPAAA clade</taxon>
        <taxon>Hologalegina</taxon>
        <taxon>IRL clade</taxon>
        <taxon>Trifolieae</taxon>
        <taxon>Trifolium</taxon>
    </lineage>
</organism>
<feature type="compositionally biased region" description="Basic and acidic residues" evidence="1">
    <location>
        <begin position="18"/>
        <end position="36"/>
    </location>
</feature>
<evidence type="ECO:0000313" key="2">
    <source>
        <dbReference type="EMBL" id="MCH96924.1"/>
    </source>
</evidence>
<dbReference type="AlphaFoldDB" id="A0A392NED2"/>
<comment type="caution">
    <text evidence="2">The sequence shown here is derived from an EMBL/GenBank/DDBJ whole genome shotgun (WGS) entry which is preliminary data.</text>
</comment>